<name>A0A176VD14_MARPO</name>
<dbReference type="Proteomes" id="UP000077202">
    <property type="component" value="Unassembled WGS sequence"/>
</dbReference>
<evidence type="ECO:0000259" key="14">
    <source>
        <dbReference type="Pfam" id="PF08263"/>
    </source>
</evidence>
<dbReference type="FunFam" id="3.80.10.10:FF:000095">
    <property type="entry name" value="LRR receptor-like serine/threonine-protein kinase GSO1"/>
    <property type="match status" value="2"/>
</dbReference>
<reference evidence="15" key="1">
    <citation type="submission" date="2016-03" db="EMBL/GenBank/DDBJ databases">
        <title>Mechanisms controlling the formation of the plant cell surface in tip-growing cells are functionally conserved among land plants.</title>
        <authorList>
            <person name="Honkanen S."/>
            <person name="Jones V.A."/>
            <person name="Morieri G."/>
            <person name="Champion C."/>
            <person name="Hetherington A.J."/>
            <person name="Kelly S."/>
            <person name="Saint-Marcoux D."/>
            <person name="Proust H."/>
            <person name="Prescott H."/>
            <person name="Dolan L."/>
        </authorList>
    </citation>
    <scope>NUCLEOTIDE SEQUENCE [LARGE SCALE GENOMIC DNA]</scope>
    <source>
        <tissue evidence="15">Whole gametophyte</tissue>
    </source>
</reference>
<dbReference type="SMART" id="SM00369">
    <property type="entry name" value="LRR_TYP"/>
    <property type="match status" value="8"/>
</dbReference>
<evidence type="ECO:0000256" key="11">
    <source>
        <dbReference type="ARBA" id="ARBA00023180"/>
    </source>
</evidence>
<sequence length="769" mass="82519">MEARMGTISSRPSLPAMRTESGNPLKHPSSPHLGIMVGKCALPPPLACPSPILNCPTLKPGPLQVQVQFSPPCASTVVRSNNTEADLGMYAVGVMQFTRGTGLVFVIVALSWIESGHAAATCSWADSAALLSFKSGFLDKGQTFGTWKSGTDCCSWAGVTCNDAGRVKGLELMGPDPAVGALGYSTTFVPGVSRIPDLTAAALPGAPLSNLAALEVINFQNVFFNSRIPDSWMKLTSLRILQLDSCNITGSIPTTINQLKSLETLHISAGWTASVALTGSLPSQVCDLTKLLFIGLEGNSLTGPLPSCFDRLRSLRSLHLADNSITGTLPWSIGLMPSLSELNLANNQISGYIPGSIGSLPNITYLNLENNKLSGPLPGSFSLLSNLVECRLGNNQLSGRIPTDLNSWTKLQVLEFQNNQFFGEIPASLGKLTSLVSLALDNNKLWGSIPRELASIRGGRITLSNNRLSGSIPADLLNNEPYYPALHLDVSHNFLSGPLPQTIGNVWAFLASYNELSGGFPLQLASVNTVDLSNNRLDQKNKIGRKANFSTNPLYPQAHSIRELHLNSNKFKGDFPAWLLELNSLRLLDISDNKFTGPLPDAIFDFPTLWALNVSHNQFSSQLPSNPYKNVQGGQVLQMLDLHDNQCSGPISTSFLAALAKHGIMGLDLSENKFTGKLDQSIGTIGGVGAADPWTFHLDVSDNKLSGPIPETIGQLKNLKYLDLSANSFSGSVPTSISQLKQLVYLNLSDNDQLNGVGNHQKGHTELEF</sequence>
<gene>
    <name evidence="15" type="ORF">AXG93_313s1040</name>
</gene>
<evidence type="ECO:0000256" key="4">
    <source>
        <dbReference type="ARBA" id="ARBA00022614"/>
    </source>
</evidence>
<evidence type="ECO:0000256" key="5">
    <source>
        <dbReference type="ARBA" id="ARBA00022692"/>
    </source>
</evidence>
<dbReference type="SUPFAM" id="SSF52047">
    <property type="entry name" value="RNI-like"/>
    <property type="match status" value="1"/>
</dbReference>
<evidence type="ECO:0000256" key="10">
    <source>
        <dbReference type="ARBA" id="ARBA00023170"/>
    </source>
</evidence>
<dbReference type="SUPFAM" id="SSF52058">
    <property type="entry name" value="L domain-like"/>
    <property type="match status" value="1"/>
</dbReference>
<dbReference type="InterPro" id="IPR001611">
    <property type="entry name" value="Leu-rich_rpt"/>
</dbReference>
<evidence type="ECO:0000313" key="15">
    <source>
        <dbReference type="EMBL" id="OAE18808.1"/>
    </source>
</evidence>
<evidence type="ECO:0000256" key="7">
    <source>
        <dbReference type="ARBA" id="ARBA00022737"/>
    </source>
</evidence>
<evidence type="ECO:0000256" key="1">
    <source>
        <dbReference type="ARBA" id="ARBA00004236"/>
    </source>
</evidence>
<evidence type="ECO:0000256" key="9">
    <source>
        <dbReference type="ARBA" id="ARBA00023136"/>
    </source>
</evidence>
<keyword evidence="8" id="KW-1133">Transmembrane helix</keyword>
<dbReference type="Pfam" id="PF08263">
    <property type="entry name" value="LRRNT_2"/>
    <property type="match status" value="1"/>
</dbReference>
<evidence type="ECO:0000256" key="6">
    <source>
        <dbReference type="ARBA" id="ARBA00022729"/>
    </source>
</evidence>
<keyword evidence="10" id="KW-0675">Receptor</keyword>
<dbReference type="PANTHER" id="PTHR48052:SF92">
    <property type="entry name" value="LEUCINE-RICH REPEAT-CONTAINING N-TERMINAL PLANT-TYPE DOMAIN-CONTAINING PROTEIN"/>
    <property type="match status" value="1"/>
</dbReference>
<feature type="region of interest" description="Disordered" evidence="13">
    <location>
        <begin position="1"/>
        <end position="28"/>
    </location>
</feature>
<dbReference type="Pfam" id="PF13855">
    <property type="entry name" value="LRR_8"/>
    <property type="match status" value="3"/>
</dbReference>
<keyword evidence="16" id="KW-1185">Reference proteome</keyword>
<dbReference type="Pfam" id="PF00560">
    <property type="entry name" value="LRR_1"/>
    <property type="match status" value="3"/>
</dbReference>
<protein>
    <recommendedName>
        <fullName evidence="14">Leucine-rich repeat-containing N-terminal plant-type domain-containing protein</fullName>
    </recommendedName>
</protein>
<comment type="subcellular location">
    <subcellularLocation>
        <location evidence="1">Cell membrane</location>
    </subcellularLocation>
    <subcellularLocation>
        <location evidence="12">Endomembrane system</location>
        <topology evidence="12">Single-pass membrane protein</topology>
    </subcellularLocation>
</comment>
<keyword evidence="5" id="KW-0812">Transmembrane</keyword>
<proteinExistence type="inferred from homology"/>
<comment type="similarity">
    <text evidence="2">Belongs to the RLP family.</text>
</comment>
<evidence type="ECO:0000256" key="8">
    <source>
        <dbReference type="ARBA" id="ARBA00022989"/>
    </source>
</evidence>
<accession>A0A176VD14</accession>
<keyword evidence="6" id="KW-0732">Signal</keyword>
<dbReference type="Gene3D" id="3.80.10.10">
    <property type="entry name" value="Ribonuclease Inhibitor"/>
    <property type="match status" value="4"/>
</dbReference>
<keyword evidence="7" id="KW-0677">Repeat</keyword>
<dbReference type="AlphaFoldDB" id="A0A176VD14"/>
<dbReference type="InterPro" id="IPR003591">
    <property type="entry name" value="Leu-rich_rpt_typical-subtyp"/>
</dbReference>
<keyword evidence="11" id="KW-0325">Glycoprotein</keyword>
<dbReference type="PANTHER" id="PTHR48052">
    <property type="entry name" value="UNNAMED PRODUCT"/>
    <property type="match status" value="1"/>
</dbReference>
<feature type="domain" description="Leucine-rich repeat-containing N-terminal plant-type" evidence="14">
    <location>
        <begin position="126"/>
        <end position="162"/>
    </location>
</feature>
<organism evidence="15 16">
    <name type="scientific">Marchantia polymorpha subsp. ruderalis</name>
    <dbReference type="NCBI Taxonomy" id="1480154"/>
    <lineage>
        <taxon>Eukaryota</taxon>
        <taxon>Viridiplantae</taxon>
        <taxon>Streptophyta</taxon>
        <taxon>Embryophyta</taxon>
        <taxon>Marchantiophyta</taxon>
        <taxon>Marchantiopsida</taxon>
        <taxon>Marchantiidae</taxon>
        <taxon>Marchantiales</taxon>
        <taxon>Marchantiaceae</taxon>
        <taxon>Marchantia</taxon>
    </lineage>
</organism>
<dbReference type="GO" id="GO:0012505">
    <property type="term" value="C:endomembrane system"/>
    <property type="evidence" value="ECO:0007669"/>
    <property type="project" value="UniProtKB-SubCell"/>
</dbReference>
<evidence type="ECO:0000256" key="13">
    <source>
        <dbReference type="SAM" id="MobiDB-lite"/>
    </source>
</evidence>
<evidence type="ECO:0000256" key="2">
    <source>
        <dbReference type="ARBA" id="ARBA00009592"/>
    </source>
</evidence>
<evidence type="ECO:0000256" key="12">
    <source>
        <dbReference type="ARBA" id="ARBA00037847"/>
    </source>
</evidence>
<keyword evidence="3" id="KW-1003">Cell membrane</keyword>
<evidence type="ECO:0000313" key="16">
    <source>
        <dbReference type="Proteomes" id="UP000077202"/>
    </source>
</evidence>
<evidence type="ECO:0000256" key="3">
    <source>
        <dbReference type="ARBA" id="ARBA00022475"/>
    </source>
</evidence>
<keyword evidence="9" id="KW-0472">Membrane</keyword>
<dbReference type="EMBL" id="LVLJ01004000">
    <property type="protein sequence ID" value="OAE18808.1"/>
    <property type="molecule type" value="Genomic_DNA"/>
</dbReference>
<comment type="caution">
    <text evidence="15">The sequence shown here is derived from an EMBL/GenBank/DDBJ whole genome shotgun (WGS) entry which is preliminary data.</text>
</comment>
<keyword evidence="4" id="KW-0433">Leucine-rich repeat</keyword>
<dbReference type="GO" id="GO:0005886">
    <property type="term" value="C:plasma membrane"/>
    <property type="evidence" value="ECO:0007669"/>
    <property type="project" value="UniProtKB-SubCell"/>
</dbReference>
<dbReference type="InterPro" id="IPR032675">
    <property type="entry name" value="LRR_dom_sf"/>
</dbReference>
<dbReference type="InterPro" id="IPR013210">
    <property type="entry name" value="LRR_N_plant-typ"/>
</dbReference>